<name>A0A4U1IHQ0_9BACT</name>
<evidence type="ECO:0000313" key="2">
    <source>
        <dbReference type="Proteomes" id="UP000309215"/>
    </source>
</evidence>
<organism evidence="1 2">
    <name type="scientific">Polyangium fumosum</name>
    <dbReference type="NCBI Taxonomy" id="889272"/>
    <lineage>
        <taxon>Bacteria</taxon>
        <taxon>Pseudomonadati</taxon>
        <taxon>Myxococcota</taxon>
        <taxon>Polyangia</taxon>
        <taxon>Polyangiales</taxon>
        <taxon>Polyangiaceae</taxon>
        <taxon>Polyangium</taxon>
    </lineage>
</organism>
<sequence length="196" mass="22227">MSMKGEPTEERDLDELFARWSDQMAALDAALVIPKMDPLVPGTAPGRPVSEAWKAEMRKRTDLLHPLAREMAEAYLHRLDDAGRQRAQALLAAHRKVVWQFDGVIDDYLERFLQSLDQADLDIALALTAIYDARAGSRDFHRVIYPQYLKMQKQGIDARALFEAALPLTTRHDDPDFGAHGLFLRLGRKLDDDTES</sequence>
<gene>
    <name evidence="1" type="ORF">E8A74_49665</name>
</gene>
<dbReference type="AlphaFoldDB" id="A0A4U1IHQ0"/>
<dbReference type="EMBL" id="SSMQ01000124">
    <property type="protein sequence ID" value="TKC93339.1"/>
    <property type="molecule type" value="Genomic_DNA"/>
</dbReference>
<protein>
    <submittedName>
        <fullName evidence="1">Uncharacterized protein</fullName>
    </submittedName>
</protein>
<dbReference type="RefSeq" id="WP_136936236.1">
    <property type="nucleotide sequence ID" value="NZ_SSMQ01000124.1"/>
</dbReference>
<comment type="caution">
    <text evidence="1">The sequence shown here is derived from an EMBL/GenBank/DDBJ whole genome shotgun (WGS) entry which is preliminary data.</text>
</comment>
<proteinExistence type="predicted"/>
<reference evidence="1 2" key="1">
    <citation type="submission" date="2019-04" db="EMBL/GenBank/DDBJ databases">
        <authorList>
            <person name="Li Y."/>
            <person name="Wang J."/>
        </authorList>
    </citation>
    <scope>NUCLEOTIDE SEQUENCE [LARGE SCALE GENOMIC DNA]</scope>
    <source>
        <strain evidence="1 2">DSM 14668</strain>
    </source>
</reference>
<accession>A0A4U1IHQ0</accession>
<dbReference type="OrthoDB" id="9953760at2"/>
<dbReference type="Proteomes" id="UP000309215">
    <property type="component" value="Unassembled WGS sequence"/>
</dbReference>
<evidence type="ECO:0000313" key="1">
    <source>
        <dbReference type="EMBL" id="TKC93339.1"/>
    </source>
</evidence>
<keyword evidence="2" id="KW-1185">Reference proteome</keyword>